<protein>
    <submittedName>
        <fullName evidence="1">Glycosyl transferase</fullName>
    </submittedName>
</protein>
<gene>
    <name evidence="1" type="ORF">FLP30_07780</name>
</gene>
<organism evidence="1 2">
    <name type="scientific">Acetobacter vaccinii</name>
    <dbReference type="NCBI Taxonomy" id="2592655"/>
    <lineage>
        <taxon>Bacteria</taxon>
        <taxon>Pseudomonadati</taxon>
        <taxon>Pseudomonadota</taxon>
        <taxon>Alphaproteobacteria</taxon>
        <taxon>Acetobacterales</taxon>
        <taxon>Acetobacteraceae</taxon>
        <taxon>Acetobacter</taxon>
    </lineage>
</organism>
<proteinExistence type="predicted"/>
<keyword evidence="2" id="KW-1185">Reference proteome</keyword>
<reference evidence="1 2" key="1">
    <citation type="submission" date="2019-09" db="EMBL/GenBank/DDBJ databases">
        <title>Genome sequencing of strain KACC 21233.</title>
        <authorList>
            <person name="Heo J."/>
            <person name="Kim S.-J."/>
            <person name="Kim J.-S."/>
            <person name="Hong S.-B."/>
            <person name="Kwon S.-W."/>
        </authorList>
    </citation>
    <scope>NUCLEOTIDE SEQUENCE [LARGE SCALE GENOMIC DNA]</scope>
    <source>
        <strain evidence="1 2">KACC 21233</strain>
    </source>
</reference>
<dbReference type="AlphaFoldDB" id="A0A5C1YMV4"/>
<name>A0A5C1YMV4_9PROT</name>
<sequence length="221" mass="25428">MSSAPSSALWYAFDPTWYRQTYAPLHEDIVPLSDPELEDWYAAHGAPSGHSPNRYFNEEWYRLTCTSAMAGLADGTYRSGFHHYCTEGLHDCSPHMLFNERFYRSHHADLTEANLATGGYVNGYDHYLRAGDSEHRTGHPFFSPTLYLSNRPEEDPALSHLPPFHHLLHMPADLPDRIRLSRHFDPIWYQAMRPDMTHMVQCGLAPNVLQQFLTTFTAGRF</sequence>
<dbReference type="OrthoDB" id="7220105at2"/>
<evidence type="ECO:0000313" key="2">
    <source>
        <dbReference type="Proteomes" id="UP000324536"/>
    </source>
</evidence>
<dbReference type="GO" id="GO:0016740">
    <property type="term" value="F:transferase activity"/>
    <property type="evidence" value="ECO:0007669"/>
    <property type="project" value="UniProtKB-KW"/>
</dbReference>
<keyword evidence="1" id="KW-0808">Transferase</keyword>
<accession>A0A5C1YMV4</accession>
<dbReference type="EMBL" id="CP043506">
    <property type="protein sequence ID" value="QEO17636.1"/>
    <property type="molecule type" value="Genomic_DNA"/>
</dbReference>
<dbReference type="RefSeq" id="WP_149279313.1">
    <property type="nucleotide sequence ID" value="NZ_CP043506.1"/>
</dbReference>
<evidence type="ECO:0000313" key="1">
    <source>
        <dbReference type="EMBL" id="QEO17636.1"/>
    </source>
</evidence>
<dbReference type="KEGG" id="acek:FLP30_07780"/>
<dbReference type="Proteomes" id="UP000324536">
    <property type="component" value="Chromosome"/>
</dbReference>